<feature type="region of interest" description="Disordered" evidence="6">
    <location>
        <begin position="1"/>
        <end position="26"/>
    </location>
</feature>
<protein>
    <recommendedName>
        <fullName evidence="7">Zn(2)-C6 fungal-type domain-containing protein</fullName>
    </recommendedName>
</protein>
<feature type="region of interest" description="Disordered" evidence="6">
    <location>
        <begin position="627"/>
        <end position="700"/>
    </location>
</feature>
<proteinExistence type="predicted"/>
<feature type="region of interest" description="Disordered" evidence="6">
    <location>
        <begin position="92"/>
        <end position="124"/>
    </location>
</feature>
<evidence type="ECO:0000259" key="7">
    <source>
        <dbReference type="PROSITE" id="PS50048"/>
    </source>
</evidence>
<dbReference type="PROSITE" id="PS50048">
    <property type="entry name" value="ZN2_CY6_FUNGAL_2"/>
    <property type="match status" value="1"/>
</dbReference>
<dbReference type="GeneID" id="27344355"/>
<dbReference type="OrthoDB" id="4451586at2759"/>
<dbReference type="InterPro" id="IPR036864">
    <property type="entry name" value="Zn2-C6_fun-type_DNA-bd_sf"/>
</dbReference>
<evidence type="ECO:0000313" key="9">
    <source>
        <dbReference type="Proteomes" id="UP000054466"/>
    </source>
</evidence>
<gene>
    <name evidence="8" type="ORF">PV07_05161</name>
</gene>
<dbReference type="STRING" id="569365.A0A0D2AVN9"/>
<organism evidence="8 9">
    <name type="scientific">Cladophialophora immunda</name>
    <dbReference type="NCBI Taxonomy" id="569365"/>
    <lineage>
        <taxon>Eukaryota</taxon>
        <taxon>Fungi</taxon>
        <taxon>Dikarya</taxon>
        <taxon>Ascomycota</taxon>
        <taxon>Pezizomycotina</taxon>
        <taxon>Eurotiomycetes</taxon>
        <taxon>Chaetothyriomycetidae</taxon>
        <taxon>Chaetothyriales</taxon>
        <taxon>Herpotrichiellaceae</taxon>
        <taxon>Cladophialophora</taxon>
    </lineage>
</organism>
<dbReference type="VEuPathDB" id="FungiDB:PV07_05161"/>
<keyword evidence="5" id="KW-0539">Nucleus</keyword>
<keyword evidence="1" id="KW-0479">Metal-binding</keyword>
<dbReference type="CDD" id="cd00067">
    <property type="entry name" value="GAL4"/>
    <property type="match status" value="1"/>
</dbReference>
<evidence type="ECO:0000256" key="3">
    <source>
        <dbReference type="ARBA" id="ARBA00023125"/>
    </source>
</evidence>
<evidence type="ECO:0000256" key="4">
    <source>
        <dbReference type="ARBA" id="ARBA00023163"/>
    </source>
</evidence>
<feature type="compositionally biased region" description="Low complexity" evidence="6">
    <location>
        <begin position="113"/>
        <end position="124"/>
    </location>
</feature>
<keyword evidence="9" id="KW-1185">Reference proteome</keyword>
<dbReference type="InterPro" id="IPR052761">
    <property type="entry name" value="Fungal_Detox/Toxin_TFs"/>
</dbReference>
<dbReference type="SMART" id="SM00066">
    <property type="entry name" value="GAL4"/>
    <property type="match status" value="1"/>
</dbReference>
<dbReference type="CDD" id="cd12148">
    <property type="entry name" value="fungal_TF_MHR"/>
    <property type="match status" value="1"/>
</dbReference>
<evidence type="ECO:0000256" key="1">
    <source>
        <dbReference type="ARBA" id="ARBA00022723"/>
    </source>
</evidence>
<evidence type="ECO:0000256" key="6">
    <source>
        <dbReference type="SAM" id="MobiDB-lite"/>
    </source>
</evidence>
<dbReference type="PANTHER" id="PTHR47425:SF3">
    <property type="entry name" value="ZN(II)2CYS6 TRANSCRIPTION FACTOR (EUROFUNG)"/>
    <property type="match status" value="1"/>
</dbReference>
<dbReference type="SUPFAM" id="SSF57701">
    <property type="entry name" value="Zn2/Cys6 DNA-binding domain"/>
    <property type="match status" value="1"/>
</dbReference>
<dbReference type="HOGENOM" id="CLU_006329_1_0_1"/>
<dbReference type="Pfam" id="PF04082">
    <property type="entry name" value="Fungal_trans"/>
    <property type="match status" value="1"/>
</dbReference>
<feature type="compositionally biased region" description="Polar residues" evidence="6">
    <location>
        <begin position="668"/>
        <end position="680"/>
    </location>
</feature>
<feature type="region of interest" description="Disordered" evidence="6">
    <location>
        <begin position="64"/>
        <end position="83"/>
    </location>
</feature>
<accession>A0A0D2AVN9</accession>
<feature type="compositionally biased region" description="Low complexity" evidence="6">
    <location>
        <begin position="7"/>
        <end position="17"/>
    </location>
</feature>
<dbReference type="PROSITE" id="PS00463">
    <property type="entry name" value="ZN2_CY6_FUNGAL_1"/>
    <property type="match status" value="1"/>
</dbReference>
<dbReference type="GO" id="GO:0006351">
    <property type="term" value="P:DNA-templated transcription"/>
    <property type="evidence" value="ECO:0007669"/>
    <property type="project" value="InterPro"/>
</dbReference>
<dbReference type="GO" id="GO:0000981">
    <property type="term" value="F:DNA-binding transcription factor activity, RNA polymerase II-specific"/>
    <property type="evidence" value="ECO:0007669"/>
    <property type="project" value="InterPro"/>
</dbReference>
<keyword evidence="2" id="KW-0805">Transcription regulation</keyword>
<dbReference type="InterPro" id="IPR001138">
    <property type="entry name" value="Zn2Cys6_DnaBD"/>
</dbReference>
<dbReference type="AlphaFoldDB" id="A0A0D2AVN9"/>
<dbReference type="Proteomes" id="UP000054466">
    <property type="component" value="Unassembled WGS sequence"/>
</dbReference>
<sequence>MGIQIDSPSPTSTSGPPRLTKRHRAKKACRSCRSRKVRCDAIANGTPCTNCRLDRLNCVVTTEGRRRKKETDGISPHIDLYDSYDGGKELPPFSMFDDAKEPSNSSHAQVYVPSSKSSESPQSQCDLIPGKNCVTDSLQWTSLSQRGCDEKPAILTVEPTRTPPRISDDRNILPPYMQPVPARIHAEDFQYLRGKGVFTVPGVRLRNELLTSYARFVDPFLPILEFVDILTTVQENHSHSISLFVFQAIMFAGISHVDIVHLRTAGYTTRKEAQQTYFNKLKLLYDFDYETDQITTLQAVLLMTCWYGNLGGAKDAGYWLDVAISIAKGIGLHNTSKLCERSETRLWKRIWWSCLIRDQLVALDLCCPPRLNLLDFDLPNLKVTDFDTNDSASARKLVKVLDKYTPQRETADRTILAKLFITLTQLFTRASKMDQLLHQTFQENGHSQRMDAIQRKRYDLIQFDHQLNKWYRETIQENKHLFCSTSSGFTDNDKIVDLHRGLVAAIFLTITINMHRPVILDCRTNMPAKFRQISRTRLGDAANKITDIYQNFRAHNLMRNLPYTGITCLLSVINVHMHDRDSTGIVHERGHTSQLTICVQALEELVEEHSSAAFVISVLGTATHQSQYKCSSPSSSESPKDKTSNAKYQSEIPVLTPPETSIGPEQCPSDQSFYLTTGSVDQDESRHNTSLESSTSDRAPWQTPVERNCRLDHKILNPEDITLTEFEVLANLQSTANFTPSFQDAFDVDMRWLEEHNL</sequence>
<dbReference type="Pfam" id="PF00172">
    <property type="entry name" value="Zn_clus"/>
    <property type="match status" value="1"/>
</dbReference>
<dbReference type="GO" id="GO:0008270">
    <property type="term" value="F:zinc ion binding"/>
    <property type="evidence" value="ECO:0007669"/>
    <property type="project" value="InterPro"/>
</dbReference>
<dbReference type="EMBL" id="KN847042">
    <property type="protein sequence ID" value="KIW29342.1"/>
    <property type="molecule type" value="Genomic_DNA"/>
</dbReference>
<dbReference type="Gene3D" id="4.10.240.10">
    <property type="entry name" value="Zn(2)-C6 fungal-type DNA-binding domain"/>
    <property type="match status" value="1"/>
</dbReference>
<keyword evidence="4" id="KW-0804">Transcription</keyword>
<reference evidence="8 9" key="1">
    <citation type="submission" date="2015-01" db="EMBL/GenBank/DDBJ databases">
        <title>The Genome Sequence of Cladophialophora immunda CBS83496.</title>
        <authorList>
            <consortium name="The Broad Institute Genomics Platform"/>
            <person name="Cuomo C."/>
            <person name="de Hoog S."/>
            <person name="Gorbushina A."/>
            <person name="Stielow B."/>
            <person name="Teixiera M."/>
            <person name="Abouelleil A."/>
            <person name="Chapman S.B."/>
            <person name="Priest M."/>
            <person name="Young S.K."/>
            <person name="Wortman J."/>
            <person name="Nusbaum C."/>
            <person name="Birren B."/>
        </authorList>
    </citation>
    <scope>NUCLEOTIDE SEQUENCE [LARGE SCALE GENOMIC DNA]</scope>
    <source>
        <strain evidence="8 9">CBS 83496</strain>
    </source>
</reference>
<feature type="domain" description="Zn(2)-C6 fungal-type" evidence="7">
    <location>
        <begin position="28"/>
        <end position="60"/>
    </location>
</feature>
<dbReference type="SMART" id="SM00906">
    <property type="entry name" value="Fungal_trans"/>
    <property type="match status" value="1"/>
</dbReference>
<name>A0A0D2AVN9_9EURO</name>
<evidence type="ECO:0000256" key="2">
    <source>
        <dbReference type="ARBA" id="ARBA00023015"/>
    </source>
</evidence>
<evidence type="ECO:0000256" key="5">
    <source>
        <dbReference type="ARBA" id="ARBA00023242"/>
    </source>
</evidence>
<dbReference type="PANTHER" id="PTHR47425">
    <property type="entry name" value="FARB-RELATED"/>
    <property type="match status" value="1"/>
</dbReference>
<dbReference type="RefSeq" id="XP_016249558.1">
    <property type="nucleotide sequence ID" value="XM_016392039.1"/>
</dbReference>
<dbReference type="InterPro" id="IPR007219">
    <property type="entry name" value="XnlR_reg_dom"/>
</dbReference>
<evidence type="ECO:0000313" key="8">
    <source>
        <dbReference type="EMBL" id="KIW29342.1"/>
    </source>
</evidence>
<keyword evidence="3" id="KW-0238">DNA-binding</keyword>
<dbReference type="GO" id="GO:0003677">
    <property type="term" value="F:DNA binding"/>
    <property type="evidence" value="ECO:0007669"/>
    <property type="project" value="UniProtKB-KW"/>
</dbReference>